<dbReference type="EMBL" id="OY731400">
    <property type="protein sequence ID" value="CAJ1938755.1"/>
    <property type="molecule type" value="Genomic_DNA"/>
</dbReference>
<evidence type="ECO:0000313" key="2">
    <source>
        <dbReference type="EMBL" id="CAJ1938755.1"/>
    </source>
</evidence>
<dbReference type="PANTHER" id="PTHR33018">
    <property type="entry name" value="OS10G0338966 PROTEIN-RELATED"/>
    <property type="match status" value="1"/>
</dbReference>
<dbReference type="AlphaFoldDB" id="A0AA86VHS7"/>
<organism evidence="2 3">
    <name type="scientific">Sphenostylis stenocarpa</name>
    <dbReference type="NCBI Taxonomy" id="92480"/>
    <lineage>
        <taxon>Eukaryota</taxon>
        <taxon>Viridiplantae</taxon>
        <taxon>Streptophyta</taxon>
        <taxon>Embryophyta</taxon>
        <taxon>Tracheophyta</taxon>
        <taxon>Spermatophyta</taxon>
        <taxon>Magnoliopsida</taxon>
        <taxon>eudicotyledons</taxon>
        <taxon>Gunneridae</taxon>
        <taxon>Pentapetalae</taxon>
        <taxon>rosids</taxon>
        <taxon>fabids</taxon>
        <taxon>Fabales</taxon>
        <taxon>Fabaceae</taxon>
        <taxon>Papilionoideae</taxon>
        <taxon>50 kb inversion clade</taxon>
        <taxon>NPAAA clade</taxon>
        <taxon>indigoferoid/millettioid clade</taxon>
        <taxon>Phaseoleae</taxon>
        <taxon>Sphenostylis</taxon>
    </lineage>
</organism>
<keyword evidence="3" id="KW-1185">Reference proteome</keyword>
<reference evidence="2" key="1">
    <citation type="submission" date="2023-10" db="EMBL/GenBank/DDBJ databases">
        <authorList>
            <person name="Domelevo Entfellner J.-B."/>
        </authorList>
    </citation>
    <scope>NUCLEOTIDE SEQUENCE</scope>
</reference>
<evidence type="ECO:0000259" key="1">
    <source>
        <dbReference type="Pfam" id="PF26133"/>
    </source>
</evidence>
<dbReference type="PANTHER" id="PTHR33018:SF34">
    <property type="entry name" value="OS02G0472350 PROTEIN"/>
    <property type="match status" value="1"/>
</dbReference>
<evidence type="ECO:0000313" key="3">
    <source>
        <dbReference type="Proteomes" id="UP001189624"/>
    </source>
</evidence>
<protein>
    <recommendedName>
        <fullName evidence="1">DUF8039 domain-containing protein</fullName>
    </recommendedName>
</protein>
<proteinExistence type="predicted"/>
<sequence>QEFDEKIESLAALGNETQGTPQTIEHDITDASHQCELYVEDDPPRLVAVGRVFEGGLTIHGVPLQPDWTRVVVDEVNDANAPVPFPNEEIQLVGQASGTFLAWPRRRDRVEIQWDVRVFGIDNSSVPLYISLPDALEIAGEIAC</sequence>
<feature type="domain" description="DUF8039" evidence="1">
    <location>
        <begin position="27"/>
        <end position="106"/>
    </location>
</feature>
<accession>A0AA86VHS7</accession>
<gene>
    <name evidence="2" type="ORF">AYBTSS11_LOCUS8759</name>
</gene>
<dbReference type="Gramene" id="rna-AYBTSS11_LOCUS8759">
    <property type="protein sequence ID" value="CAJ1938755.1"/>
    <property type="gene ID" value="gene-AYBTSS11_LOCUS8759"/>
</dbReference>
<dbReference type="Pfam" id="PF26133">
    <property type="entry name" value="DUF8039"/>
    <property type="match status" value="1"/>
</dbReference>
<dbReference type="Proteomes" id="UP001189624">
    <property type="component" value="Chromosome 3"/>
</dbReference>
<name>A0AA86VHS7_9FABA</name>
<dbReference type="InterPro" id="IPR058352">
    <property type="entry name" value="DUF8039"/>
</dbReference>
<feature type="non-terminal residue" evidence="2">
    <location>
        <position position="1"/>
    </location>
</feature>